<evidence type="ECO:0000313" key="2">
    <source>
        <dbReference type="Proteomes" id="UP000005953"/>
    </source>
</evidence>
<proteinExistence type="predicted"/>
<organism evidence="1 2">
    <name type="scientific">Reinekea blandensis MED297</name>
    <dbReference type="NCBI Taxonomy" id="314283"/>
    <lineage>
        <taxon>Bacteria</taxon>
        <taxon>Pseudomonadati</taxon>
        <taxon>Pseudomonadota</taxon>
        <taxon>Gammaproteobacteria</taxon>
        <taxon>Oceanospirillales</taxon>
        <taxon>Saccharospirillaceae</taxon>
        <taxon>Reinekea</taxon>
    </lineage>
</organism>
<dbReference type="AlphaFoldDB" id="A4BAW4"/>
<dbReference type="Proteomes" id="UP000005953">
    <property type="component" value="Unassembled WGS sequence"/>
</dbReference>
<dbReference type="EMBL" id="AAOE01000003">
    <property type="protein sequence ID" value="EAR10577.1"/>
    <property type="molecule type" value="Genomic_DNA"/>
</dbReference>
<dbReference type="HOGENOM" id="CLU_1446546_0_0_6"/>
<protein>
    <submittedName>
        <fullName evidence="1">Uncharacterized protein</fullName>
    </submittedName>
</protein>
<accession>A4BAW4</accession>
<gene>
    <name evidence="1" type="ORF">MED297_11195</name>
</gene>
<reference evidence="1 2" key="1">
    <citation type="submission" date="2006-02" db="EMBL/GenBank/DDBJ databases">
        <authorList>
            <person name="Pinhassi J."/>
            <person name="Pedros-Alio C."/>
            <person name="Ferriera S."/>
            <person name="Johnson J."/>
            <person name="Kravitz S."/>
            <person name="Halpern A."/>
            <person name="Remington K."/>
            <person name="Beeson K."/>
            <person name="Tran B."/>
            <person name="Rogers Y.-H."/>
            <person name="Friedman R."/>
            <person name="Venter J.C."/>
        </authorList>
    </citation>
    <scope>NUCLEOTIDE SEQUENCE [LARGE SCALE GENOMIC DNA]</scope>
    <source>
        <strain evidence="1 2">MED297</strain>
    </source>
</reference>
<dbReference type="OrthoDB" id="6384953at2"/>
<sequence>MSCTAGSAGARFLSFVPATINKKTLKRGFLTLFSGLILQTSVFAESPFSVTGEVAVYGPYGIGAGIGTFYEKPDLIPFVSGFWGSAALLFSDEEGVFEDYTETLIDLQVGGNLDTSQIPLLRNVEKLDVFAGLTLGRRSYTYLNEDYSKILFGVVAGGLYSINETWAVGGKLSTMTRDPRLLVRYSF</sequence>
<keyword evidence="2" id="KW-1185">Reference proteome</keyword>
<dbReference type="RefSeq" id="WP_008041780.1">
    <property type="nucleotide sequence ID" value="NZ_CH724149.1"/>
</dbReference>
<evidence type="ECO:0000313" key="1">
    <source>
        <dbReference type="EMBL" id="EAR10577.1"/>
    </source>
</evidence>
<comment type="caution">
    <text evidence="1">The sequence shown here is derived from an EMBL/GenBank/DDBJ whole genome shotgun (WGS) entry which is preliminary data.</text>
</comment>
<name>A4BAW4_9GAMM</name>